<dbReference type="Gene3D" id="1.20.1090.10">
    <property type="entry name" value="Dehydroquinate synthase-like - alpha domain"/>
    <property type="match status" value="1"/>
</dbReference>
<sequence length="384" mass="42559">MNTFFLKPKIYFGNHSLNHLSDFNAGKVFIVTDQTMLKLGMAEKIIEKIKDAAFKIFPDVEPNPSIETVKKAFECFLQEQPELVIALGGGSAIDAAKAMLLFYHYMKDISDIEMDLKKPLLIAIPTTSGTGSEMTSYSVITDTTNHLKIPLRDERMLPDVAILDEQLTITVPPSVTADTGMDVLTHAIEAYVSLNSSEFTDIFAERSIKMVFNYLLRAYRFGEDLDARGKLHIASCMAGIAFTNSSLGINHSLAHAVGAKFHLPHGRTNAILLPYVIQYNSGLCDDTMDASPVAKRYTEISKMLGLPSSTLKEGVISLVTAIQFLNKKLDIPSSFKECDINETEFAKYIPSLAKDAMQDICTAGNPRKVTEKDFVYLLKWAYNG</sequence>
<evidence type="ECO:0000256" key="2">
    <source>
        <dbReference type="ARBA" id="ARBA00023002"/>
    </source>
</evidence>
<dbReference type="GO" id="GO:0004022">
    <property type="term" value="F:alcohol dehydrogenase (NAD+) activity"/>
    <property type="evidence" value="ECO:0007669"/>
    <property type="project" value="UniProtKB-ARBA"/>
</dbReference>
<dbReference type="CDD" id="cd08180">
    <property type="entry name" value="PDD"/>
    <property type="match status" value="1"/>
</dbReference>
<accession>A0A7U3YF37</accession>
<keyword evidence="3" id="KW-0520">NAD</keyword>
<feature type="domain" description="Alcohol dehydrogenase iron-type/glycerol dehydrogenase GldA" evidence="6">
    <location>
        <begin position="8"/>
        <end position="164"/>
    </location>
</feature>
<comment type="similarity">
    <text evidence="1">Belongs to the iron-containing alcohol dehydrogenase family.</text>
</comment>
<dbReference type="FunFam" id="3.40.50.1970:FF:000003">
    <property type="entry name" value="Alcohol dehydrogenase, iron-containing"/>
    <property type="match status" value="1"/>
</dbReference>
<dbReference type="SUPFAM" id="SSF56796">
    <property type="entry name" value="Dehydroquinate synthase-like"/>
    <property type="match status" value="1"/>
</dbReference>
<dbReference type="PANTHER" id="PTHR11496:SF102">
    <property type="entry name" value="ALCOHOL DEHYDROGENASE 4"/>
    <property type="match status" value="1"/>
</dbReference>
<dbReference type="InterPro" id="IPR018211">
    <property type="entry name" value="ADH_Fe_CS"/>
</dbReference>
<evidence type="ECO:0000256" key="4">
    <source>
        <dbReference type="ARBA" id="ARBA00051567"/>
    </source>
</evidence>
<dbReference type="FunFam" id="1.20.1090.10:FF:000001">
    <property type="entry name" value="Aldehyde-alcohol dehydrogenase"/>
    <property type="match status" value="1"/>
</dbReference>
<dbReference type="InterPro" id="IPR056798">
    <property type="entry name" value="ADH_Fe_C"/>
</dbReference>
<evidence type="ECO:0000259" key="7">
    <source>
        <dbReference type="Pfam" id="PF25137"/>
    </source>
</evidence>
<dbReference type="KEGG" id="gmc:GY4MC1_1876"/>
<dbReference type="Gene3D" id="3.40.50.1970">
    <property type="match status" value="1"/>
</dbReference>
<comment type="catalytic activity">
    <reaction evidence="4">
        <text>a long-chain primary fatty alcohol + 2 NAD(+) + H2O = a long-chain fatty acid + 2 NADH + 3 H(+)</text>
        <dbReference type="Rhea" id="RHEA:17977"/>
        <dbReference type="ChEBI" id="CHEBI:15377"/>
        <dbReference type="ChEBI" id="CHEBI:15378"/>
        <dbReference type="ChEBI" id="CHEBI:57540"/>
        <dbReference type="ChEBI" id="CHEBI:57560"/>
        <dbReference type="ChEBI" id="CHEBI:57945"/>
        <dbReference type="ChEBI" id="CHEBI:77396"/>
        <dbReference type="EC" id="1.1.1.192"/>
    </reaction>
</comment>
<gene>
    <name evidence="8" type="ORF">GY4MC1_1876</name>
</gene>
<evidence type="ECO:0000259" key="6">
    <source>
        <dbReference type="Pfam" id="PF00465"/>
    </source>
</evidence>
<evidence type="ECO:0000256" key="5">
    <source>
        <dbReference type="ARBA" id="ARBA00066691"/>
    </source>
</evidence>
<dbReference type="EMBL" id="CP002293">
    <property type="protein sequence ID" value="ADP74639.1"/>
    <property type="molecule type" value="Genomic_DNA"/>
</dbReference>
<dbReference type="EC" id="1.1.1.192" evidence="5"/>
<feature type="domain" description="Fe-containing alcohol dehydrogenase-like C-terminal" evidence="7">
    <location>
        <begin position="176"/>
        <end position="382"/>
    </location>
</feature>
<dbReference type="PROSITE" id="PS00913">
    <property type="entry name" value="ADH_IRON_1"/>
    <property type="match status" value="1"/>
</dbReference>
<dbReference type="PANTHER" id="PTHR11496">
    <property type="entry name" value="ALCOHOL DEHYDROGENASE"/>
    <property type="match status" value="1"/>
</dbReference>
<name>A0A7U3YF37_GEOS0</name>
<dbReference type="GO" id="GO:0050060">
    <property type="term" value="F:long-chain-alcohol dehydrogenase activity"/>
    <property type="evidence" value="ECO:0007669"/>
    <property type="project" value="UniProtKB-EC"/>
</dbReference>
<reference evidence="8" key="1">
    <citation type="submission" date="2010-10" db="EMBL/GenBank/DDBJ databases">
        <title>Complete sequence of chromosome of Geobacillus sp. Y4.1MC1.</title>
        <authorList>
            <consortium name="US DOE Joint Genome Institute"/>
            <person name="Lucas S."/>
            <person name="Copeland A."/>
            <person name="Lapidus A."/>
            <person name="Cheng J.-F."/>
            <person name="Bruce D."/>
            <person name="Goodwin L."/>
            <person name="Pitluck S."/>
            <person name="Chertkov O."/>
            <person name="Zhang X."/>
            <person name="Detter J.C."/>
            <person name="Han C."/>
            <person name="Tapia R."/>
            <person name="Land M."/>
            <person name="Hauser L."/>
            <person name="Jeffries C."/>
            <person name="Kyrpides N."/>
            <person name="Ivanova N."/>
            <person name="Ovchinnikova G."/>
            <person name="Brumm P."/>
            <person name="Mead D."/>
            <person name="Woyke T."/>
        </authorList>
    </citation>
    <scope>NUCLEOTIDE SEQUENCE [LARGE SCALE GENOMIC DNA]</scope>
    <source>
        <strain evidence="8">Y4.1MC1</strain>
    </source>
</reference>
<protein>
    <recommendedName>
        <fullName evidence="5">long-chain-alcohol dehydrogenase</fullName>
        <ecNumber evidence="5">1.1.1.192</ecNumber>
    </recommendedName>
</protein>
<dbReference type="Pfam" id="PF25137">
    <property type="entry name" value="ADH_Fe_C"/>
    <property type="match status" value="1"/>
</dbReference>
<evidence type="ECO:0000313" key="8">
    <source>
        <dbReference type="EMBL" id="ADP74639.1"/>
    </source>
</evidence>
<evidence type="ECO:0000256" key="3">
    <source>
        <dbReference type="ARBA" id="ARBA00023027"/>
    </source>
</evidence>
<dbReference type="InterPro" id="IPR001670">
    <property type="entry name" value="ADH_Fe/GldA"/>
</dbReference>
<evidence type="ECO:0000256" key="1">
    <source>
        <dbReference type="ARBA" id="ARBA00007358"/>
    </source>
</evidence>
<organism evidence="8">
    <name type="scientific">Geobacillus sp. (strain Y4.1MC1)</name>
    <dbReference type="NCBI Taxonomy" id="581103"/>
    <lineage>
        <taxon>Bacteria</taxon>
        <taxon>Bacillati</taxon>
        <taxon>Bacillota</taxon>
        <taxon>Bacilli</taxon>
        <taxon>Bacillales</taxon>
        <taxon>Anoxybacillaceae</taxon>
        <taxon>Geobacillus</taxon>
    </lineage>
</organism>
<dbReference type="InterPro" id="IPR039697">
    <property type="entry name" value="Alcohol_dehydrogenase_Fe"/>
</dbReference>
<dbReference type="GO" id="GO:0046872">
    <property type="term" value="F:metal ion binding"/>
    <property type="evidence" value="ECO:0007669"/>
    <property type="project" value="InterPro"/>
</dbReference>
<dbReference type="AlphaFoldDB" id="A0A7U3YF37"/>
<proteinExistence type="inferred from homology"/>
<dbReference type="Pfam" id="PF00465">
    <property type="entry name" value="Fe-ADH"/>
    <property type="match status" value="1"/>
</dbReference>
<keyword evidence="2" id="KW-0560">Oxidoreductase</keyword>